<protein>
    <recommendedName>
        <fullName evidence="5">Malate/L-lactate dehydrogenase</fullName>
    </recommendedName>
</protein>
<dbReference type="GO" id="GO:0016491">
    <property type="term" value="F:oxidoreductase activity"/>
    <property type="evidence" value="ECO:0007669"/>
    <property type="project" value="UniProtKB-KW"/>
</dbReference>
<dbReference type="EMBL" id="GL988043">
    <property type="protein sequence ID" value="EGS20166.1"/>
    <property type="molecule type" value="Genomic_DNA"/>
</dbReference>
<dbReference type="STRING" id="759272.G0S9Q5"/>
<evidence type="ECO:0000256" key="2">
    <source>
        <dbReference type="ARBA" id="ARBA00023002"/>
    </source>
</evidence>
<dbReference type="OMA" id="TNTEPAM"/>
<dbReference type="Pfam" id="PF02615">
    <property type="entry name" value="Ldh_2"/>
    <property type="match status" value="1"/>
</dbReference>
<dbReference type="eggNOG" id="ENOG502QRW5">
    <property type="taxonomic scope" value="Eukaryota"/>
</dbReference>
<evidence type="ECO:0000313" key="4">
    <source>
        <dbReference type="Proteomes" id="UP000008066"/>
    </source>
</evidence>
<dbReference type="Proteomes" id="UP000008066">
    <property type="component" value="Unassembled WGS sequence"/>
</dbReference>
<dbReference type="InterPro" id="IPR003767">
    <property type="entry name" value="Malate/L-lactate_DH-like"/>
</dbReference>
<dbReference type="InterPro" id="IPR043144">
    <property type="entry name" value="Mal/L-sulf/L-lact_DH-like_ah"/>
</dbReference>
<comment type="similarity">
    <text evidence="1">Belongs to the LDH2/MDH2 oxidoreductase family.</text>
</comment>
<dbReference type="KEGG" id="cthr:CTHT_0046730"/>
<dbReference type="SUPFAM" id="SSF89733">
    <property type="entry name" value="L-sulfolactate dehydrogenase-like"/>
    <property type="match status" value="1"/>
</dbReference>
<dbReference type="Gene3D" id="1.10.1530.10">
    <property type="match status" value="1"/>
</dbReference>
<name>G0S9Q5_CHATD</name>
<dbReference type="InterPro" id="IPR043143">
    <property type="entry name" value="Mal/L-sulf/L-lact_DH-like_NADP"/>
</dbReference>
<evidence type="ECO:0000256" key="1">
    <source>
        <dbReference type="ARBA" id="ARBA00006056"/>
    </source>
</evidence>
<accession>G0S9Q5</accession>
<evidence type="ECO:0008006" key="5">
    <source>
        <dbReference type="Google" id="ProtNLM"/>
    </source>
</evidence>
<dbReference type="PANTHER" id="PTHR11091:SF0">
    <property type="entry name" value="MALATE DEHYDROGENASE"/>
    <property type="match status" value="1"/>
</dbReference>
<dbReference type="OrthoDB" id="7881616at2759"/>
<reference evidence="3 4" key="1">
    <citation type="journal article" date="2011" name="Cell">
        <title>Insight into structure and assembly of the nuclear pore complex by utilizing the genome of a eukaryotic thermophile.</title>
        <authorList>
            <person name="Amlacher S."/>
            <person name="Sarges P."/>
            <person name="Flemming D."/>
            <person name="van Noort V."/>
            <person name="Kunze R."/>
            <person name="Devos D.P."/>
            <person name="Arumugam M."/>
            <person name="Bork P."/>
            <person name="Hurt E."/>
        </authorList>
    </citation>
    <scope>NUCLEOTIDE SEQUENCE [LARGE SCALE GENOMIC DNA]</scope>
    <source>
        <strain evidence="4">DSM 1495 / CBS 144.50 / IMI 039719</strain>
    </source>
</reference>
<dbReference type="Gene3D" id="3.30.1370.60">
    <property type="entry name" value="Hypothetical oxidoreductase yiak, domain 2"/>
    <property type="match status" value="1"/>
</dbReference>
<keyword evidence="4" id="KW-1185">Reference proteome</keyword>
<sequence>MSESQSQDPKQKTALVRHDDAEAFVISLLQAEGVRPDDAKVVAKALVQADLRGVESHGINRIPSYLARIRTGGIDPLAVPTVEMVTGCVAKVDGHNALGPLPSLLAVRTAITLANQHGIGLVGVSHSNHFGMSAWLVREALDAGYISLIFTNSSPALPPWGGRVPLLGVSPIAAGAPAGEKSGVPFLLDMAPSVVARGKVHKAMRRGEQIPLGWGLDSKGRETTDPREVINGGWMMPIAGYKGTGLAMMMDVFAGVFTGAAFAGDVTGPYDTSGKPGEVGHLVVVMKPDLFVSAEEFRRRMDVLYERVVGCEKAEGVDRIYFPGEIEQLTEERRIREGIPFVQDEIDALNREAERLGVEKIKVVENP</sequence>
<dbReference type="GeneID" id="18258711"/>
<dbReference type="AlphaFoldDB" id="G0S9Q5"/>
<organism evidence="4">
    <name type="scientific">Chaetomium thermophilum (strain DSM 1495 / CBS 144.50 / IMI 039719)</name>
    <name type="common">Thermochaetoides thermophila</name>
    <dbReference type="NCBI Taxonomy" id="759272"/>
    <lineage>
        <taxon>Eukaryota</taxon>
        <taxon>Fungi</taxon>
        <taxon>Dikarya</taxon>
        <taxon>Ascomycota</taxon>
        <taxon>Pezizomycotina</taxon>
        <taxon>Sordariomycetes</taxon>
        <taxon>Sordariomycetidae</taxon>
        <taxon>Sordariales</taxon>
        <taxon>Chaetomiaceae</taxon>
        <taxon>Thermochaetoides</taxon>
    </lineage>
</organism>
<evidence type="ECO:0000313" key="3">
    <source>
        <dbReference type="EMBL" id="EGS20166.1"/>
    </source>
</evidence>
<dbReference type="InterPro" id="IPR036111">
    <property type="entry name" value="Mal/L-sulfo/L-lacto_DH-like_sf"/>
</dbReference>
<dbReference type="HOGENOM" id="CLU_040452_2_0_1"/>
<keyword evidence="2" id="KW-0560">Oxidoreductase</keyword>
<dbReference type="PANTHER" id="PTHR11091">
    <property type="entry name" value="OXIDOREDUCTASE-RELATED"/>
    <property type="match status" value="1"/>
</dbReference>
<gene>
    <name evidence="3" type="ORF">CTHT_0046730</name>
</gene>
<proteinExistence type="inferred from homology"/>
<dbReference type="RefSeq" id="XP_006695051.1">
    <property type="nucleotide sequence ID" value="XM_006694988.1"/>
</dbReference>